<name>A0A2R6Q7G3_9APHY</name>
<protein>
    <submittedName>
        <fullName evidence="2">Uncharacterized protein</fullName>
    </submittedName>
</protein>
<feature type="region of interest" description="Disordered" evidence="1">
    <location>
        <begin position="1"/>
        <end position="47"/>
    </location>
</feature>
<evidence type="ECO:0000313" key="2">
    <source>
        <dbReference type="EMBL" id="PSS03519.1"/>
    </source>
</evidence>
<reference evidence="2 3" key="1">
    <citation type="submission" date="2018-02" db="EMBL/GenBank/DDBJ databases">
        <title>Genome sequence of the basidiomycete white-rot fungus Phlebia centrifuga.</title>
        <authorList>
            <person name="Granchi Z."/>
            <person name="Peng M."/>
            <person name="de Vries R.P."/>
            <person name="Hilden K."/>
            <person name="Makela M.R."/>
            <person name="Grigoriev I."/>
            <person name="Riley R."/>
        </authorList>
    </citation>
    <scope>NUCLEOTIDE SEQUENCE [LARGE SCALE GENOMIC DNA]</scope>
    <source>
        <strain evidence="2 3">FBCC195</strain>
    </source>
</reference>
<evidence type="ECO:0000313" key="3">
    <source>
        <dbReference type="Proteomes" id="UP000186601"/>
    </source>
</evidence>
<dbReference type="EMBL" id="MLYV02000385">
    <property type="protein sequence ID" value="PSS03519.1"/>
    <property type="molecule type" value="Genomic_DNA"/>
</dbReference>
<dbReference type="AlphaFoldDB" id="A0A2R6Q7G3"/>
<feature type="compositionally biased region" description="Pro residues" evidence="1">
    <location>
        <begin position="25"/>
        <end position="44"/>
    </location>
</feature>
<comment type="caution">
    <text evidence="2">The sequence shown here is derived from an EMBL/GenBank/DDBJ whole genome shotgun (WGS) entry which is preliminary data.</text>
</comment>
<dbReference type="Proteomes" id="UP000186601">
    <property type="component" value="Unassembled WGS sequence"/>
</dbReference>
<accession>A0A2R6Q7G3</accession>
<sequence>MHTAHLGLRLEEPPATAANEETQPTMPPAPATPVAPQIPPPPSVDPFANLSNEELLALWARVRHIAPDHGAVPPPLTNHRQPSELAPPLPAPLCSSNPMIADPAVIAQARALADSAGDAKVTALPPITPGFLATSFRESFITSLTSLSHASKISGRQQANPDRHVYTHSCSHGTDKCPFMSCSCYCNSYPCQGRRGSPKGTLLLLCMAHPSSSGGRGNREG</sequence>
<gene>
    <name evidence="2" type="ORF">PHLCEN_2v3987</name>
</gene>
<feature type="compositionally biased region" description="Low complexity" evidence="1">
    <location>
        <begin position="13"/>
        <end position="24"/>
    </location>
</feature>
<evidence type="ECO:0000256" key="1">
    <source>
        <dbReference type="SAM" id="MobiDB-lite"/>
    </source>
</evidence>
<organism evidence="2 3">
    <name type="scientific">Hermanssonia centrifuga</name>
    <dbReference type="NCBI Taxonomy" id="98765"/>
    <lineage>
        <taxon>Eukaryota</taxon>
        <taxon>Fungi</taxon>
        <taxon>Dikarya</taxon>
        <taxon>Basidiomycota</taxon>
        <taxon>Agaricomycotina</taxon>
        <taxon>Agaricomycetes</taxon>
        <taxon>Polyporales</taxon>
        <taxon>Meruliaceae</taxon>
        <taxon>Hermanssonia</taxon>
    </lineage>
</organism>
<proteinExistence type="predicted"/>
<keyword evidence="3" id="KW-1185">Reference proteome</keyword>